<comment type="subcellular location">
    <subcellularLocation>
        <location evidence="1">Cell membrane</location>
        <topology evidence="1">Multi-pass membrane protein</topology>
    </subcellularLocation>
</comment>
<evidence type="ECO:0000256" key="5">
    <source>
        <dbReference type="ARBA" id="ARBA00022989"/>
    </source>
</evidence>
<keyword evidence="5 7" id="KW-1133">Transmembrane helix</keyword>
<proteinExistence type="inferred from homology"/>
<comment type="caution">
    <text evidence="8">The sequence shown here is derived from an EMBL/GenBank/DDBJ whole genome shotgun (WGS) entry which is preliminary data.</text>
</comment>
<dbReference type="AlphaFoldDB" id="F0EJ22"/>
<feature type="transmembrane region" description="Helical" evidence="7">
    <location>
        <begin position="98"/>
        <end position="121"/>
    </location>
</feature>
<evidence type="ECO:0000256" key="7">
    <source>
        <dbReference type="SAM" id="Phobius"/>
    </source>
</evidence>
<name>F0EJ22_ENTCA</name>
<protein>
    <submittedName>
        <fullName evidence="8">Putative permease</fullName>
    </submittedName>
</protein>
<reference evidence="8 9" key="1">
    <citation type="submission" date="2011-01" db="EMBL/GenBank/DDBJ databases">
        <authorList>
            <person name="Muzny D."/>
            <person name="Qin X."/>
            <person name="Deng J."/>
            <person name="Jiang H."/>
            <person name="Liu Y."/>
            <person name="Qu J."/>
            <person name="Song X.-Z."/>
            <person name="Zhang L."/>
            <person name="Thornton R."/>
            <person name="Coyle M."/>
            <person name="Francisco L."/>
            <person name="Jackson L."/>
            <person name="Javaid M."/>
            <person name="Korchina V."/>
            <person name="Kovar C."/>
            <person name="Mata R."/>
            <person name="Mathew T."/>
            <person name="Ngo R."/>
            <person name="Nguyen L."/>
            <person name="Nguyen N."/>
            <person name="Okwuonu G."/>
            <person name="Ongeri F."/>
            <person name="Pham C."/>
            <person name="Simmons D."/>
            <person name="Wilczek-Boney K."/>
            <person name="Hale W."/>
            <person name="Jakkamsetti A."/>
            <person name="Pham P."/>
            <person name="Ruth R."/>
            <person name="San Lucas F."/>
            <person name="Warren J."/>
            <person name="Zhang J."/>
            <person name="Zhao Z."/>
            <person name="Zhou C."/>
            <person name="Zhu D."/>
            <person name="Lee S."/>
            <person name="Bess C."/>
            <person name="Blankenburg K."/>
            <person name="Forbes L."/>
            <person name="Fu Q."/>
            <person name="Gubbala S."/>
            <person name="Hirani K."/>
            <person name="Jayaseelan J.C."/>
            <person name="Lara F."/>
            <person name="Munidasa M."/>
            <person name="Palculict T."/>
            <person name="Patil S."/>
            <person name="Pu L.-L."/>
            <person name="Saada N."/>
            <person name="Tang L."/>
            <person name="Weissenberger G."/>
            <person name="Zhu Y."/>
            <person name="Hemphill L."/>
            <person name="Shang Y."/>
            <person name="Youmans B."/>
            <person name="Ayvaz T."/>
            <person name="Ross M."/>
            <person name="Santibanez J."/>
            <person name="Aqrawi P."/>
            <person name="Gross S."/>
            <person name="Joshi V."/>
            <person name="Fowler G."/>
            <person name="Nazareth L."/>
            <person name="Reid J."/>
            <person name="Worley K."/>
            <person name="Petrosino J."/>
            <person name="Highlander S."/>
            <person name="Gibbs R."/>
        </authorList>
    </citation>
    <scope>NUCLEOTIDE SEQUENCE [LARGE SCALE GENOMIC DNA]</scope>
    <source>
        <strain evidence="8 9">ATCC 12755</strain>
    </source>
</reference>
<evidence type="ECO:0000313" key="9">
    <source>
        <dbReference type="Proteomes" id="UP000004835"/>
    </source>
</evidence>
<dbReference type="PANTHER" id="PTHR34184:SF4">
    <property type="entry name" value="UPF0718 PROTEIN YCGR"/>
    <property type="match status" value="1"/>
</dbReference>
<dbReference type="InterPro" id="IPR005524">
    <property type="entry name" value="DUF318"/>
</dbReference>
<evidence type="ECO:0000313" key="8">
    <source>
        <dbReference type="EMBL" id="EGC70072.1"/>
    </source>
</evidence>
<dbReference type="Pfam" id="PF03773">
    <property type="entry name" value="ArsP_1"/>
    <property type="match status" value="1"/>
</dbReference>
<dbReference type="InterPro" id="IPR052923">
    <property type="entry name" value="UPF0718"/>
</dbReference>
<keyword evidence="3" id="KW-1003">Cell membrane</keyword>
<evidence type="ECO:0000256" key="4">
    <source>
        <dbReference type="ARBA" id="ARBA00022692"/>
    </source>
</evidence>
<gene>
    <name evidence="8" type="ORF">HMPREF9087_1460</name>
</gene>
<feature type="transmembrane region" description="Helical" evidence="7">
    <location>
        <begin position="262"/>
        <end position="283"/>
    </location>
</feature>
<organism evidence="8 9">
    <name type="scientific">Enterococcus casseliflavus ATCC 12755</name>
    <dbReference type="NCBI Taxonomy" id="888066"/>
    <lineage>
        <taxon>Bacteria</taxon>
        <taxon>Bacillati</taxon>
        <taxon>Bacillota</taxon>
        <taxon>Bacilli</taxon>
        <taxon>Lactobacillales</taxon>
        <taxon>Enterococcaceae</taxon>
        <taxon>Enterococcus</taxon>
    </lineage>
</organism>
<feature type="transmembrane region" description="Helical" evidence="7">
    <location>
        <begin position="303"/>
        <end position="321"/>
    </location>
</feature>
<dbReference type="Proteomes" id="UP000004835">
    <property type="component" value="Unassembled WGS sequence"/>
</dbReference>
<feature type="transmembrane region" description="Helical" evidence="7">
    <location>
        <begin position="62"/>
        <end position="86"/>
    </location>
</feature>
<dbReference type="PANTHER" id="PTHR34184">
    <property type="entry name" value="UPF0718 PROTEIN YCGR"/>
    <property type="match status" value="1"/>
</dbReference>
<feature type="transmembrane region" description="Helical" evidence="7">
    <location>
        <begin position="232"/>
        <end position="256"/>
    </location>
</feature>
<keyword evidence="4 7" id="KW-0812">Transmembrane</keyword>
<feature type="transmembrane region" description="Helical" evidence="7">
    <location>
        <begin position="21"/>
        <end position="42"/>
    </location>
</feature>
<evidence type="ECO:0000256" key="1">
    <source>
        <dbReference type="ARBA" id="ARBA00004651"/>
    </source>
</evidence>
<evidence type="ECO:0000256" key="3">
    <source>
        <dbReference type="ARBA" id="ARBA00022475"/>
    </source>
</evidence>
<accession>F0EJ22</accession>
<evidence type="ECO:0000256" key="2">
    <source>
        <dbReference type="ARBA" id="ARBA00006386"/>
    </source>
</evidence>
<feature type="transmembrane region" description="Helical" evidence="7">
    <location>
        <begin position="127"/>
        <end position="149"/>
    </location>
</feature>
<evidence type="ECO:0000256" key="6">
    <source>
        <dbReference type="ARBA" id="ARBA00023136"/>
    </source>
</evidence>
<dbReference type="EMBL" id="AEWT01000010">
    <property type="protein sequence ID" value="EGC70072.1"/>
    <property type="molecule type" value="Genomic_DNA"/>
</dbReference>
<keyword evidence="6 7" id="KW-0472">Membrane</keyword>
<comment type="similarity">
    <text evidence="2">Belongs to the UPF0718 family.</text>
</comment>
<dbReference type="GO" id="GO:0005886">
    <property type="term" value="C:plasma membrane"/>
    <property type="evidence" value="ECO:0007669"/>
    <property type="project" value="UniProtKB-SubCell"/>
</dbReference>
<dbReference type="HOGENOM" id="CLU_039914_2_0_9"/>
<sequence length="322" mass="35254">MIKKVKVMFQALPNSVLQMSVIFLSIVIEALPFVLLGCLISGALQVFLTPERVTRLLPKNKLASITVGCGLGVFFPSCECGIVPIVNQFVKKEVPVYTAFAFMLTAPIINPIVIFSTFIAFGNSAKFAFLRVLGSLLVAMVVGIWLAYFNKQEVLKTRLANQLSDGNEQAAHSQHHGHDHAHHQTEKTSHPLLRQIRHLLQHSLDEFFDTGRYLIIGALIASAMQTYLPTGLMLTLGSTKLLAVFVMLLLALTLSLCSEADAFIGSSLLSLFGTGPVVGFLVFGPMVDIKNLLMMKRYFSGRFIASLVGLVAIVVSIYAWVV</sequence>